<gene>
    <name evidence="6" type="ORF">PCOR1329_LOCUS18801</name>
</gene>
<keyword evidence="3" id="KW-0687">Ribonucleoprotein</keyword>
<keyword evidence="2" id="KW-0689">Ribosomal protein</keyword>
<dbReference type="SMART" id="SM00316">
    <property type="entry name" value="S1"/>
    <property type="match status" value="1"/>
</dbReference>
<dbReference type="Proteomes" id="UP001189429">
    <property type="component" value="Unassembled WGS sequence"/>
</dbReference>
<dbReference type="PROSITE" id="PS50126">
    <property type="entry name" value="S1"/>
    <property type="match status" value="1"/>
</dbReference>
<evidence type="ECO:0000313" key="7">
    <source>
        <dbReference type="Proteomes" id="UP001189429"/>
    </source>
</evidence>
<dbReference type="PANTHER" id="PTHR10724:SF7">
    <property type="entry name" value="SMALL RIBOSOMAL SUBUNIT PROTEIN BS1C"/>
    <property type="match status" value="1"/>
</dbReference>
<reference evidence="6" key="1">
    <citation type="submission" date="2023-10" db="EMBL/GenBank/DDBJ databases">
        <authorList>
            <person name="Chen Y."/>
            <person name="Shah S."/>
            <person name="Dougan E. K."/>
            <person name="Thang M."/>
            <person name="Chan C."/>
        </authorList>
    </citation>
    <scope>NUCLEOTIDE SEQUENCE [LARGE SCALE GENOMIC DNA]</scope>
</reference>
<evidence type="ECO:0000256" key="1">
    <source>
        <dbReference type="ARBA" id="ARBA00006767"/>
    </source>
</evidence>
<evidence type="ECO:0000313" key="6">
    <source>
        <dbReference type="EMBL" id="CAK0815536.1"/>
    </source>
</evidence>
<proteinExistence type="inferred from homology"/>
<comment type="caution">
    <text evidence="6">The sequence shown here is derived from an EMBL/GenBank/DDBJ whole genome shotgun (WGS) entry which is preliminary data.</text>
</comment>
<comment type="similarity">
    <text evidence="1">Belongs to the bacterial ribosomal protein bS1 family.</text>
</comment>
<dbReference type="InterPro" id="IPR050437">
    <property type="entry name" value="Ribos_protein_bS1-like"/>
</dbReference>
<evidence type="ECO:0000259" key="5">
    <source>
        <dbReference type="PROSITE" id="PS50126"/>
    </source>
</evidence>
<evidence type="ECO:0000256" key="2">
    <source>
        <dbReference type="ARBA" id="ARBA00022980"/>
    </source>
</evidence>
<evidence type="ECO:0000256" key="3">
    <source>
        <dbReference type="ARBA" id="ARBA00023274"/>
    </source>
</evidence>
<keyword evidence="7" id="KW-1185">Reference proteome</keyword>
<dbReference type="Pfam" id="PF00575">
    <property type="entry name" value="S1"/>
    <property type="match status" value="1"/>
</dbReference>
<evidence type="ECO:0000256" key="4">
    <source>
        <dbReference type="SAM" id="MobiDB-lite"/>
    </source>
</evidence>
<dbReference type="PANTHER" id="PTHR10724">
    <property type="entry name" value="30S RIBOSOMAL PROTEIN S1"/>
    <property type="match status" value="1"/>
</dbReference>
<dbReference type="InterPro" id="IPR012340">
    <property type="entry name" value="NA-bd_OB-fold"/>
</dbReference>
<feature type="region of interest" description="Disordered" evidence="4">
    <location>
        <begin position="1"/>
        <end position="34"/>
    </location>
</feature>
<organism evidence="6 7">
    <name type="scientific">Prorocentrum cordatum</name>
    <dbReference type="NCBI Taxonomy" id="2364126"/>
    <lineage>
        <taxon>Eukaryota</taxon>
        <taxon>Sar</taxon>
        <taxon>Alveolata</taxon>
        <taxon>Dinophyceae</taxon>
        <taxon>Prorocentrales</taxon>
        <taxon>Prorocentraceae</taxon>
        <taxon>Prorocentrum</taxon>
    </lineage>
</organism>
<sequence>KQTQGMDVRAMASASTRFSRAAGADPGEASPRPRVGLARIAAAESDGRGACDCRWRPGREDAGKLSLSMVPPREDIEAASNDVSGFVGVDASQWLEGTVLSFAEFGAFVQVAPPSGGAPPTKGLLHKSQMGNGNMPDDPQEVLEIGQAIQVRVVKVDEERQRIQLSMQ</sequence>
<dbReference type="SUPFAM" id="SSF50249">
    <property type="entry name" value="Nucleic acid-binding proteins"/>
    <property type="match status" value="1"/>
</dbReference>
<protein>
    <recommendedName>
        <fullName evidence="5">S1 motif domain-containing protein</fullName>
    </recommendedName>
</protein>
<feature type="non-terminal residue" evidence="6">
    <location>
        <position position="168"/>
    </location>
</feature>
<dbReference type="EMBL" id="CAUYUJ010005944">
    <property type="protein sequence ID" value="CAK0815536.1"/>
    <property type="molecule type" value="Genomic_DNA"/>
</dbReference>
<dbReference type="Gene3D" id="2.40.50.140">
    <property type="entry name" value="Nucleic acid-binding proteins"/>
    <property type="match status" value="1"/>
</dbReference>
<name>A0ABN9RAJ3_9DINO</name>
<feature type="non-terminal residue" evidence="6">
    <location>
        <position position="1"/>
    </location>
</feature>
<dbReference type="InterPro" id="IPR003029">
    <property type="entry name" value="S1_domain"/>
</dbReference>
<feature type="domain" description="S1 motif" evidence="5">
    <location>
        <begin position="92"/>
        <end position="168"/>
    </location>
</feature>
<accession>A0ABN9RAJ3</accession>